<evidence type="ECO:0000256" key="1">
    <source>
        <dbReference type="ARBA" id="ARBA00006056"/>
    </source>
</evidence>
<dbReference type="GeneTree" id="ENSGT00390000007126"/>
<dbReference type="Gene3D" id="3.30.1370.60">
    <property type="entry name" value="Hypothetical oxidoreductase yiak, domain 2"/>
    <property type="match status" value="1"/>
</dbReference>
<dbReference type="InterPro" id="IPR003767">
    <property type="entry name" value="Malate/L-lactate_DH-like"/>
</dbReference>
<dbReference type="PANTHER" id="PTHR11091">
    <property type="entry name" value="OXIDOREDUCTASE-RELATED"/>
    <property type="match status" value="1"/>
</dbReference>
<evidence type="ECO:0000313" key="4">
    <source>
        <dbReference type="Proteomes" id="UP000008144"/>
    </source>
</evidence>
<proteinExistence type="inferred from homology"/>
<evidence type="ECO:0000313" key="3">
    <source>
        <dbReference type="Ensembl" id="ENSCINP00000009047.3"/>
    </source>
</evidence>
<dbReference type="PANTHER" id="PTHR11091:SF0">
    <property type="entry name" value="MALATE DEHYDROGENASE"/>
    <property type="match status" value="1"/>
</dbReference>
<reference evidence="3" key="3">
    <citation type="submission" date="2025-08" db="UniProtKB">
        <authorList>
            <consortium name="Ensembl"/>
        </authorList>
    </citation>
    <scope>IDENTIFICATION</scope>
</reference>
<reference evidence="3" key="4">
    <citation type="submission" date="2025-09" db="UniProtKB">
        <authorList>
            <consortium name="Ensembl"/>
        </authorList>
    </citation>
    <scope>IDENTIFICATION</scope>
</reference>
<dbReference type="InterPro" id="IPR036111">
    <property type="entry name" value="Mal/L-sulfo/L-lacto_DH-like_sf"/>
</dbReference>
<sequence length="373" mass="39797">APMLSTNFTNFSHSEFACVPREAATDFIVKCITAAGATTSHATDLAELLVAADYRGHFSHGMNRLEMYVKDLKTGICDVKGEPVVEKETVATAMVDGGNLLGPAVGKFCMNLAIKKASEAGVGWVCARRSNHYSIAGYYGLMAAEKSMIGMSMCNTSPLVVGSRAQQCTLGTNPIAFVAPTNSSDNFALDMATSTVAVGKIELQKRKGENIPNGWGADPQGRETNDPTKVLNGGGLLPLGGSEIGGGYKGYGLAMMVEVMCGVLAGAHYGKNIRRWGTTERIADLGQCFIAVDPKAFFPGFEERLQDFIDSQRNLEPSDPNHPVLVAGDPERIHMKKCDDMGGIPYPKNVVEYMNGVANKLGVSSMTTINPKV</sequence>
<dbReference type="InterPro" id="IPR043144">
    <property type="entry name" value="Mal/L-sulf/L-lact_DH-like_ah"/>
</dbReference>
<dbReference type="Gene3D" id="1.10.1530.10">
    <property type="match status" value="1"/>
</dbReference>
<comment type="similarity">
    <text evidence="1">Belongs to the LDH2/MDH2 oxidoreductase family.</text>
</comment>
<dbReference type="InterPro" id="IPR043143">
    <property type="entry name" value="Mal/L-sulf/L-lact_DH-like_NADP"/>
</dbReference>
<dbReference type="Proteomes" id="UP000008144">
    <property type="component" value="Chromosome 2"/>
</dbReference>
<dbReference type="EMBL" id="EAAA01001549">
    <property type="status" value="NOT_ANNOTATED_CDS"/>
    <property type="molecule type" value="Genomic_DNA"/>
</dbReference>
<evidence type="ECO:0000256" key="2">
    <source>
        <dbReference type="ARBA" id="ARBA00023002"/>
    </source>
</evidence>
<accession>F7BDH7</accession>
<dbReference type="GO" id="GO:0016491">
    <property type="term" value="F:oxidoreductase activity"/>
    <property type="evidence" value="ECO:0007669"/>
    <property type="project" value="UniProtKB-KW"/>
</dbReference>
<name>F7BDH7_CIOIN</name>
<dbReference type="InParanoid" id="F7BDH7"/>
<dbReference type="SUPFAM" id="SSF89733">
    <property type="entry name" value="L-sulfolactate dehydrogenase-like"/>
    <property type="match status" value="1"/>
</dbReference>
<dbReference type="AlphaFoldDB" id="F7BDH7"/>
<protein>
    <recommendedName>
        <fullName evidence="5">Malate dehydrogenase</fullName>
    </recommendedName>
</protein>
<evidence type="ECO:0008006" key="5">
    <source>
        <dbReference type="Google" id="ProtNLM"/>
    </source>
</evidence>
<reference evidence="4" key="1">
    <citation type="journal article" date="2002" name="Science">
        <title>The draft genome of Ciona intestinalis: insights into chordate and vertebrate origins.</title>
        <authorList>
            <person name="Dehal P."/>
            <person name="Satou Y."/>
            <person name="Campbell R.K."/>
            <person name="Chapman J."/>
            <person name="Degnan B."/>
            <person name="De Tomaso A."/>
            <person name="Davidson B."/>
            <person name="Di Gregorio A."/>
            <person name="Gelpke M."/>
            <person name="Goodstein D.M."/>
            <person name="Harafuji N."/>
            <person name="Hastings K.E."/>
            <person name="Ho I."/>
            <person name="Hotta K."/>
            <person name="Huang W."/>
            <person name="Kawashima T."/>
            <person name="Lemaire P."/>
            <person name="Martinez D."/>
            <person name="Meinertzhagen I.A."/>
            <person name="Necula S."/>
            <person name="Nonaka M."/>
            <person name="Putnam N."/>
            <person name="Rash S."/>
            <person name="Saiga H."/>
            <person name="Satake M."/>
            <person name="Terry A."/>
            <person name="Yamada L."/>
            <person name="Wang H.G."/>
            <person name="Awazu S."/>
            <person name="Azumi K."/>
            <person name="Boore J."/>
            <person name="Branno M."/>
            <person name="Chin-Bow S."/>
            <person name="DeSantis R."/>
            <person name="Doyle S."/>
            <person name="Francino P."/>
            <person name="Keys D.N."/>
            <person name="Haga S."/>
            <person name="Hayashi H."/>
            <person name="Hino K."/>
            <person name="Imai K.S."/>
            <person name="Inaba K."/>
            <person name="Kano S."/>
            <person name="Kobayashi K."/>
            <person name="Kobayashi M."/>
            <person name="Lee B.I."/>
            <person name="Makabe K.W."/>
            <person name="Manohar C."/>
            <person name="Matassi G."/>
            <person name="Medina M."/>
            <person name="Mochizuki Y."/>
            <person name="Mount S."/>
            <person name="Morishita T."/>
            <person name="Miura S."/>
            <person name="Nakayama A."/>
            <person name="Nishizaka S."/>
            <person name="Nomoto H."/>
            <person name="Ohta F."/>
            <person name="Oishi K."/>
            <person name="Rigoutsos I."/>
            <person name="Sano M."/>
            <person name="Sasaki A."/>
            <person name="Sasakura Y."/>
            <person name="Shoguchi E."/>
            <person name="Shin-i T."/>
            <person name="Spagnuolo A."/>
            <person name="Stainier D."/>
            <person name="Suzuki M.M."/>
            <person name="Tassy O."/>
            <person name="Takatori N."/>
            <person name="Tokuoka M."/>
            <person name="Yagi K."/>
            <person name="Yoshizaki F."/>
            <person name="Wada S."/>
            <person name="Zhang C."/>
            <person name="Hyatt P.D."/>
            <person name="Larimer F."/>
            <person name="Detter C."/>
            <person name="Doggett N."/>
            <person name="Glavina T."/>
            <person name="Hawkins T."/>
            <person name="Richardson P."/>
            <person name="Lucas S."/>
            <person name="Kohara Y."/>
            <person name="Levine M."/>
            <person name="Satoh N."/>
            <person name="Rokhsar D.S."/>
        </authorList>
    </citation>
    <scope>NUCLEOTIDE SEQUENCE [LARGE SCALE GENOMIC DNA]</scope>
</reference>
<reference evidence="3" key="2">
    <citation type="journal article" date="2008" name="Genome Biol.">
        <title>Improved genome assembly and evidence-based global gene model set for the chordate Ciona intestinalis: new insight into intron and operon populations.</title>
        <authorList>
            <person name="Satou Y."/>
            <person name="Mineta K."/>
            <person name="Ogasawara M."/>
            <person name="Sasakura Y."/>
            <person name="Shoguchi E."/>
            <person name="Ueno K."/>
            <person name="Yamada L."/>
            <person name="Matsumoto J."/>
            <person name="Wasserscheid J."/>
            <person name="Dewar K."/>
            <person name="Wiley G.B."/>
            <person name="Macmil S.L."/>
            <person name="Roe B.A."/>
            <person name="Zeller R.W."/>
            <person name="Hastings K.E."/>
            <person name="Lemaire P."/>
            <person name="Lindquist E."/>
            <person name="Endo T."/>
            <person name="Hotta K."/>
            <person name="Inaba K."/>
        </authorList>
    </citation>
    <scope>NUCLEOTIDE SEQUENCE [LARGE SCALE GENOMIC DNA]</scope>
    <source>
        <strain evidence="3">wild type</strain>
    </source>
</reference>
<dbReference type="Ensembl" id="ENSCINT00000009047.3">
    <property type="protein sequence ID" value="ENSCINP00000009047.3"/>
    <property type="gene ID" value="ENSCING00000004371.3"/>
</dbReference>
<keyword evidence="2" id="KW-0560">Oxidoreductase</keyword>
<dbReference type="OMA" id="VLAHNCA"/>
<dbReference type="HOGENOM" id="CLU_040452_3_0_1"/>
<organism evidence="3 4">
    <name type="scientific">Ciona intestinalis</name>
    <name type="common">Transparent sea squirt</name>
    <name type="synonym">Ascidia intestinalis</name>
    <dbReference type="NCBI Taxonomy" id="7719"/>
    <lineage>
        <taxon>Eukaryota</taxon>
        <taxon>Metazoa</taxon>
        <taxon>Chordata</taxon>
        <taxon>Tunicata</taxon>
        <taxon>Ascidiacea</taxon>
        <taxon>Phlebobranchia</taxon>
        <taxon>Cionidae</taxon>
        <taxon>Ciona</taxon>
    </lineage>
</organism>
<keyword evidence="4" id="KW-1185">Reference proteome</keyword>
<dbReference type="STRING" id="7719.ENSCINP00000009047"/>
<dbReference type="Pfam" id="PF02615">
    <property type="entry name" value="Ldh_2"/>
    <property type="match status" value="1"/>
</dbReference>
<dbReference type="EMBL" id="EAAA01001550">
    <property type="status" value="NOT_ANNOTATED_CDS"/>
    <property type="molecule type" value="Genomic_DNA"/>
</dbReference>